<dbReference type="PANTHER" id="PTHR11236">
    <property type="entry name" value="AMINOBENZOATE/ANTHRANILATE SYNTHASE"/>
    <property type="match status" value="1"/>
</dbReference>
<dbReference type="EC" id="4.1.3.27" evidence="4"/>
<dbReference type="AlphaFoldDB" id="A0A1U9YG87"/>
<evidence type="ECO:0000256" key="3">
    <source>
        <dbReference type="ARBA" id="ARBA00011653"/>
    </source>
</evidence>
<dbReference type="Gene3D" id="3.60.120.10">
    <property type="entry name" value="Anthranilate synthase"/>
    <property type="match status" value="1"/>
</dbReference>
<dbReference type="InterPro" id="IPR019999">
    <property type="entry name" value="Anth_synth_I-like"/>
</dbReference>
<dbReference type="ExpressionAtlas" id="A0A1U9YG87">
    <property type="expression patterns" value="baseline and differential"/>
</dbReference>
<dbReference type="PANTHER" id="PTHR11236:SF9">
    <property type="entry name" value="ANTHRANILATE SYNTHASE COMPONENT 1"/>
    <property type="match status" value="1"/>
</dbReference>
<evidence type="ECO:0000259" key="9">
    <source>
        <dbReference type="Pfam" id="PF00425"/>
    </source>
</evidence>
<name>A0A1U9YG87_VITVI</name>
<dbReference type="InterPro" id="IPR015890">
    <property type="entry name" value="Chorismate_C"/>
</dbReference>
<protein>
    <recommendedName>
        <fullName evidence="4">anthranilate synthase</fullName>
        <ecNumber evidence="4">4.1.3.27</ecNumber>
    </recommendedName>
</protein>
<keyword evidence="5" id="KW-0028">Amino-acid biosynthesis</keyword>
<comment type="pathway">
    <text evidence="1">Amino-acid biosynthesis; L-tryptophan biosynthesis; L-tryptophan from chorismate: step 1/5.</text>
</comment>
<dbReference type="SUPFAM" id="SSF56322">
    <property type="entry name" value="ADC synthase"/>
    <property type="match status" value="1"/>
</dbReference>
<dbReference type="SMR" id="A0A1U9YG87"/>
<dbReference type="InterPro" id="IPR006805">
    <property type="entry name" value="Anth_synth_I_N"/>
</dbReference>
<feature type="domain" description="Chorismate-utilising enzyme C-terminal" evidence="9">
    <location>
        <begin position="323"/>
        <end position="593"/>
    </location>
</feature>
<evidence type="ECO:0000256" key="7">
    <source>
        <dbReference type="ARBA" id="ARBA00023141"/>
    </source>
</evidence>
<evidence type="ECO:0000313" key="11">
    <source>
        <dbReference type="EMBL" id="AQZ41269.1"/>
    </source>
</evidence>
<dbReference type="Pfam" id="PF00425">
    <property type="entry name" value="Chorismate_bind"/>
    <property type="match status" value="1"/>
</dbReference>
<evidence type="ECO:0000256" key="1">
    <source>
        <dbReference type="ARBA" id="ARBA00004873"/>
    </source>
</evidence>
<organism evidence="11">
    <name type="scientific">Vitis vinifera</name>
    <name type="common">Grape</name>
    <dbReference type="NCBI Taxonomy" id="29760"/>
    <lineage>
        <taxon>Eukaryota</taxon>
        <taxon>Viridiplantae</taxon>
        <taxon>Streptophyta</taxon>
        <taxon>Embryophyta</taxon>
        <taxon>Tracheophyta</taxon>
        <taxon>Spermatophyta</taxon>
        <taxon>Magnoliopsida</taxon>
        <taxon>eudicotyledons</taxon>
        <taxon>Gunneridae</taxon>
        <taxon>Pentapetalae</taxon>
        <taxon>rosids</taxon>
        <taxon>Vitales</taxon>
        <taxon>Vitaceae</taxon>
        <taxon>Viteae</taxon>
        <taxon>Vitis</taxon>
    </lineage>
</organism>
<dbReference type="InterPro" id="IPR005801">
    <property type="entry name" value="ADC_synthase"/>
</dbReference>
<sequence length="611" mass="67791">METLAASHRLLPANRRFDAAPTCGNSNCRATNVVFGNGRGLNGVSDNGRALTSGSLALVSSGRRWHAAACLSHSSPSLVFAADHSAKFFEAAKKGNLIPLHRSIFSDHLTPVLAYRCLVKEDDRDAPSFLYESVEPGFQSSNVGRYSVIGAQPTIEIVAKENMVTIMDHEAGSRTEEIVEDPMSIPRRMMEGWKPQLLDELPEAFCGGWVGYFSYDTVRYVEKKKLPFLSAPKDDRNLPDVHLGLYEDVLVFDHVKKQVFVIHWVRLDQYSSVEEAFNDGMNRLEALVSRVHDIVPPKLAAGSIKLQTGLFGPSLEKSTMTCDEYMKAVLEAKEHILAGDIFQIVLSQRFERRTFADPFEVYRALRIVNPSPYMTYLQARGCILVASSPEILTRVKKNKIINRPLAGTVRRGKTPKEDLMLENQLRNDEKQCAEHIMLVDLGRNDVGKVSKPGSVTVEKLMNIERYSHVMHISSTVTGELLDHLTSWDALRATLPVGTVSGAPKVKAMELIDQLEVTRRGPYSGGFGGISFSGDMDIALALRTIVFPSGSRFDTMFSYKDMNKRREWVAHLQAGAGIVADSVPADEQRECENKAAALARAIDLAESSFIEK</sequence>
<feature type="domain" description="Anthranilate synthase component I N-terminal" evidence="10">
    <location>
        <begin position="107"/>
        <end position="261"/>
    </location>
</feature>
<proteinExistence type="evidence at transcript level"/>
<dbReference type="Pfam" id="PF04715">
    <property type="entry name" value="Anth_synt_I_N"/>
    <property type="match status" value="1"/>
</dbReference>
<keyword evidence="8" id="KW-0456">Lyase</keyword>
<comment type="similarity">
    <text evidence="2">Belongs to the anthranilate synthase component I family.</text>
</comment>
<evidence type="ECO:0000256" key="8">
    <source>
        <dbReference type="ARBA" id="ARBA00023239"/>
    </source>
</evidence>
<dbReference type="PRINTS" id="PR00095">
    <property type="entry name" value="ANTSNTHASEI"/>
</dbReference>
<evidence type="ECO:0000256" key="6">
    <source>
        <dbReference type="ARBA" id="ARBA00022822"/>
    </source>
</evidence>
<dbReference type="NCBIfam" id="TIGR00564">
    <property type="entry name" value="trpE_most"/>
    <property type="match status" value="1"/>
</dbReference>
<reference evidence="11" key="1">
    <citation type="submission" date="2017-02" db="EMBL/GenBank/DDBJ databases">
        <authorList>
            <person name="Peterson S.W."/>
        </authorList>
    </citation>
    <scope>NUCLEOTIDE SEQUENCE</scope>
    <source>
        <strain evidence="11">MolASA1</strain>
    </source>
</reference>
<dbReference type="EMBL" id="KY652100">
    <property type="protein sequence ID" value="AQZ41269.1"/>
    <property type="molecule type" value="mRNA"/>
</dbReference>
<evidence type="ECO:0000256" key="2">
    <source>
        <dbReference type="ARBA" id="ARBA00009562"/>
    </source>
</evidence>
<dbReference type="GO" id="GO:0004049">
    <property type="term" value="F:anthranilate synthase activity"/>
    <property type="evidence" value="ECO:0007669"/>
    <property type="project" value="UniProtKB-EC"/>
</dbReference>
<dbReference type="GO" id="GO:0000162">
    <property type="term" value="P:L-tryptophan biosynthetic process"/>
    <property type="evidence" value="ECO:0007669"/>
    <property type="project" value="UniProtKB-UniPathway"/>
</dbReference>
<comment type="subunit">
    <text evidence="3">Heterotetramer consisting of two non-identical subunits: a beta subunit and a large alpha subunit.</text>
</comment>
<accession>A0A1U9YG87</accession>
<keyword evidence="6" id="KW-0822">Tryptophan biosynthesis</keyword>
<evidence type="ECO:0000256" key="4">
    <source>
        <dbReference type="ARBA" id="ARBA00012266"/>
    </source>
</evidence>
<keyword evidence="7" id="KW-0057">Aromatic amino acid biosynthesis</keyword>
<dbReference type="FunFam" id="3.60.120.10:FF:000003">
    <property type="entry name" value="Anthranilate synthase component 1"/>
    <property type="match status" value="1"/>
</dbReference>
<dbReference type="UniPathway" id="UPA00035">
    <property type="reaction ID" value="UER00040"/>
</dbReference>
<evidence type="ECO:0000256" key="5">
    <source>
        <dbReference type="ARBA" id="ARBA00022605"/>
    </source>
</evidence>
<dbReference type="InterPro" id="IPR005256">
    <property type="entry name" value="Anth_synth_I_PabB"/>
</dbReference>
<evidence type="ECO:0000259" key="10">
    <source>
        <dbReference type="Pfam" id="PF04715"/>
    </source>
</evidence>